<accession>A0A383W9I3</accession>
<keyword evidence="4" id="KW-0539">Nucleus</keyword>
<sequence>MAKRKAAAAGDAGAAVQQPGKQQKVDAAPDVAAAKQKRSFKNKEKVLVLGTRGITYRSRHLMSDFISLLPHSKKDVKLDTKSDRGVINEVAEEKGCSSVLFFEARKRQDLYLWMAKSPDGPTVKFLVLNVHTMDELKLTGNHLKGSRPVLSFDAAFDAQPHTQLLKEQLAQVFGTPRGHHRVKPFFDHVLSFTLADGCVWLRNYQVVMPLDKKKADPSNVTLVEVGPRAALRPIRIFEGSFGGPVLYDNPEFVAPNVMRRLQKQQAAGKYKAKGSFGGPVLYDNPEFVAPNVMRRLQKQQAAGKYKAKACPAAAGVELGLYVCIFEGSFGGPVLYDNPEFVAPNVMRRLQKQQAAGKYKAKVQQKAKRRDHEAANVMPRSEIDDVFRSS</sequence>
<evidence type="ECO:0000256" key="3">
    <source>
        <dbReference type="ARBA" id="ARBA00022517"/>
    </source>
</evidence>
<evidence type="ECO:0000256" key="5">
    <source>
        <dbReference type="SAM" id="MobiDB-lite"/>
    </source>
</evidence>
<dbReference type="PANTHER" id="PTHR13634:SF0">
    <property type="entry name" value="RIBOSOME BIOGENESIS PROTEIN BRX1 HOMOLOG"/>
    <property type="match status" value="1"/>
</dbReference>
<comment type="similarity">
    <text evidence="2">Belongs to the BRX1 family.</text>
</comment>
<feature type="compositionally biased region" description="Basic and acidic residues" evidence="5">
    <location>
        <begin position="380"/>
        <end position="389"/>
    </location>
</feature>
<comment type="subcellular location">
    <subcellularLocation>
        <location evidence="1">Nucleus</location>
        <location evidence="1">Nucleolus</location>
    </subcellularLocation>
</comment>
<keyword evidence="8" id="KW-1185">Reference proteome</keyword>
<dbReference type="GO" id="GO:0000027">
    <property type="term" value="P:ribosomal large subunit assembly"/>
    <property type="evidence" value="ECO:0007669"/>
    <property type="project" value="TreeGrafter"/>
</dbReference>
<evidence type="ECO:0000256" key="4">
    <source>
        <dbReference type="ARBA" id="ARBA00023242"/>
    </source>
</evidence>
<proteinExistence type="inferred from homology"/>
<dbReference type="InterPro" id="IPR007109">
    <property type="entry name" value="Brix"/>
</dbReference>
<dbReference type="SUPFAM" id="SSF52954">
    <property type="entry name" value="Class II aaRS ABD-related"/>
    <property type="match status" value="1"/>
</dbReference>
<organism evidence="7 8">
    <name type="scientific">Tetradesmus obliquus</name>
    <name type="common">Green alga</name>
    <name type="synonym">Acutodesmus obliquus</name>
    <dbReference type="NCBI Taxonomy" id="3088"/>
    <lineage>
        <taxon>Eukaryota</taxon>
        <taxon>Viridiplantae</taxon>
        <taxon>Chlorophyta</taxon>
        <taxon>core chlorophytes</taxon>
        <taxon>Chlorophyceae</taxon>
        <taxon>CS clade</taxon>
        <taxon>Sphaeropleales</taxon>
        <taxon>Scenedesmaceae</taxon>
        <taxon>Tetradesmus</taxon>
    </lineage>
</organism>
<dbReference type="Proteomes" id="UP000256970">
    <property type="component" value="Unassembled WGS sequence"/>
</dbReference>
<evidence type="ECO:0000313" key="7">
    <source>
        <dbReference type="EMBL" id="SZX74297.1"/>
    </source>
</evidence>
<feature type="region of interest" description="Disordered" evidence="5">
    <location>
        <begin position="1"/>
        <end position="30"/>
    </location>
</feature>
<protein>
    <recommendedName>
        <fullName evidence="6">Brix domain-containing protein</fullName>
    </recommendedName>
</protein>
<dbReference type="GO" id="GO:0005730">
    <property type="term" value="C:nucleolus"/>
    <property type="evidence" value="ECO:0007669"/>
    <property type="project" value="UniProtKB-SubCell"/>
</dbReference>
<feature type="domain" description="Brix" evidence="6">
    <location>
        <begin position="44"/>
        <end position="242"/>
    </location>
</feature>
<reference evidence="7 8" key="1">
    <citation type="submission" date="2016-10" db="EMBL/GenBank/DDBJ databases">
        <authorList>
            <person name="Cai Z."/>
        </authorList>
    </citation>
    <scope>NUCLEOTIDE SEQUENCE [LARGE SCALE GENOMIC DNA]</scope>
</reference>
<dbReference type="GO" id="GO:0019843">
    <property type="term" value="F:rRNA binding"/>
    <property type="evidence" value="ECO:0007669"/>
    <property type="project" value="InterPro"/>
</dbReference>
<dbReference type="GO" id="GO:0006364">
    <property type="term" value="P:rRNA processing"/>
    <property type="evidence" value="ECO:0007669"/>
    <property type="project" value="InterPro"/>
</dbReference>
<dbReference type="STRING" id="3088.A0A383W9I3"/>
<feature type="region of interest" description="Disordered" evidence="5">
    <location>
        <begin position="357"/>
        <end position="389"/>
    </location>
</feature>
<evidence type="ECO:0000256" key="1">
    <source>
        <dbReference type="ARBA" id="ARBA00004604"/>
    </source>
</evidence>
<evidence type="ECO:0000259" key="6">
    <source>
        <dbReference type="PROSITE" id="PS50833"/>
    </source>
</evidence>
<keyword evidence="3" id="KW-0690">Ribosome biogenesis</keyword>
<name>A0A383W9I3_TETOB</name>
<dbReference type="EMBL" id="FNXT01001211">
    <property type="protein sequence ID" value="SZX74297.1"/>
    <property type="molecule type" value="Genomic_DNA"/>
</dbReference>
<dbReference type="InterPro" id="IPR026532">
    <property type="entry name" value="BRX1"/>
</dbReference>
<gene>
    <name evidence="7" type="ORF">BQ4739_LOCUS14587</name>
</gene>
<dbReference type="AlphaFoldDB" id="A0A383W9I3"/>
<dbReference type="PANTHER" id="PTHR13634">
    <property type="entry name" value="RIBOSOME BIOGENESIS PROTEIN BRIX"/>
    <property type="match status" value="1"/>
</dbReference>
<dbReference type="SMART" id="SM00879">
    <property type="entry name" value="Brix"/>
    <property type="match status" value="1"/>
</dbReference>
<evidence type="ECO:0000313" key="8">
    <source>
        <dbReference type="Proteomes" id="UP000256970"/>
    </source>
</evidence>
<dbReference type="Pfam" id="PF04427">
    <property type="entry name" value="Brix"/>
    <property type="match status" value="1"/>
</dbReference>
<evidence type="ECO:0000256" key="2">
    <source>
        <dbReference type="ARBA" id="ARBA00006369"/>
    </source>
</evidence>
<dbReference type="PROSITE" id="PS50833">
    <property type="entry name" value="BRIX"/>
    <property type="match status" value="1"/>
</dbReference>
<feature type="compositionally biased region" description="Basic residues" evidence="5">
    <location>
        <begin position="358"/>
        <end position="368"/>
    </location>
</feature>